<feature type="region of interest" description="Disordered" evidence="4">
    <location>
        <begin position="1330"/>
        <end position="1376"/>
    </location>
</feature>
<dbReference type="InterPro" id="IPR027483">
    <property type="entry name" value="PInositol-4-P-4/5-kinase_C_sf"/>
</dbReference>
<sequence length="1780" mass="193358">MSGTASEKPLPSLPPPPLTSLSSESRQHRSHFIRHILSEISLDHDASPPGDSLAVEDWARAIEDALDDLSLVISRENWLKGFRRRAEEKRKQARQHRPGSADADSAHWGSLLKPRAVAQPGTPQQTTGPKADGTTSKASSSTSSNMPPSAGSSQGHTASIASSTSSNTIGDKEKQHSKETHAIRHDDEPVVDQDEAHHILTQIRKFTSTSSLPNPEGTSDVFNHLVLCAAPFGSGTTHVSSGSAATPTMAHASCVYMSGVFSVSVSKAPSGVVGQQNTTILYGLNDWESSLALSQSSKSQLRVVGGTFVLLGATSPQQHQSLITVLRASIYFHLALVLDQHLYSDFGIKLTKPRPKLEDADSPISKQSSPGEDRLALDYPSSPSTSGIRSSLFNFFSKRAASAFSHRSSTISSSPVPQQTSQYTGGDGTTGSRGHGLGRNRTIQVPRKSADGSHNSPIDDFSAGATSRSSLDSIGRRIRRFSLRGGDAGKRGMRTKKALPEIDRDAEEDPNKPYSSALRKIEKSRDILSTSFDVVVPLPDMLVKLAKLEQEGKDGRTTLLGWEEPGSESGKEAWGRGMSGLTGFTRHQELSVLVSRSVVRRETTIPAGSSGLETSNRVAVPHAHTAEPEGLPSLSADVKDDTQEGKDIKDVKEGKPDVKDVIAKEAPKDESVKLESKDSKPDAKNTATKDTAKDSTKETKTSAIRTHNPCGRPRWTTFWYYSESSSLSLPKRDHDPTLGEVIQNLSAAFSLDCDEPRCHYKCGEHQLKFVHDGVRVDVHLSSAEGEGNEEGKGKEKAGNAIPLRMWEACTVCDKKSMVREMSDGTYLLSFAKYLELLIYSTLIHSSSICEHTSATNPEHQSDSKPNKFNITRHFSASETCTVTFTLSEAKDTFELHLPRLQMSRTGADSKDKARHPLSSDSDSPNHGAMLLEEDRIQLRREIKLFWEGVSDYLDKIEGTLSGPDGDVTKRALPRLPSVTDDAYEDMFAPQTTSTISTYLTTGSSLSSGDSMMDPVVVRVSREDHQHSSQSSQTSALTTTTTAAGDDPRLLLASMRYSFQRAEQSLYGQLAHSPITLLNDVRRSFLASGRGAEKRVTAWKKKHLSLLLNANQQDLLGELKPPEPGWWDKKCHPLPGGYVVVQEGDLGSIIAFTLSSADFLMGLCNAPLNRSTSATNLASSTSTGTVASEFHSPFQPSTPSATSATTTKGYKFFSNSSALSQQQQLDPDKEDVVWHETEACAAVVTRKEHTRDSASLLSIRDMLRSRTPIEPGGGGASGTLSSAKAASPIPPSAWSKPADAQLSREEAGGTVFGLPQDTIETAGKVLQGLEATPSNAASASSSSLSPSKREREQGNDRETDKDRGREKPPALSSSAFSSVSDVTVGLLQSVLPPEVPPKDHPGSTFGSPPLGGQKSQQQASASFANTLTNSLSYALRLVSSGASTPRGGSVTAILPAPPAKPHHGLLLIDGNVPEEKPHIRYEVMVGKRIKLACTVYYARQFDLLRKRCGIDDIFVKSLSHSTNWAAEGGKSRANFWKTSDDRFVIKTLVNAWNVADLHVLLESGPSYFRYMESTVSKPTVLVKILGVYTVEVKNSESGTTSKVDLVVMENLFYNYKVDKTFDLKGIQGRKVKVSAGDVQEGQRRQTLFDGEWIEGQQKALMLVRPEWKKVLREAVKSDADFLAKMNIMDYSLLLGIDLKSKQLTCGLVDTIGSYTFAKTLEYKAKQGLQSGKDITVIPPAEYEERFVNAMEGYFIACPDKWSRPLDDRRIPHSSEQLPSVL</sequence>
<dbReference type="InterPro" id="IPR027484">
    <property type="entry name" value="PInositol-4-P-5-kinase_N"/>
</dbReference>
<organism evidence="6 7">
    <name type="scientific">Amanita muscaria (strain Koide BX008)</name>
    <dbReference type="NCBI Taxonomy" id="946122"/>
    <lineage>
        <taxon>Eukaryota</taxon>
        <taxon>Fungi</taxon>
        <taxon>Dikarya</taxon>
        <taxon>Basidiomycota</taxon>
        <taxon>Agaricomycotina</taxon>
        <taxon>Agaricomycetes</taxon>
        <taxon>Agaricomycetidae</taxon>
        <taxon>Agaricales</taxon>
        <taxon>Pluteineae</taxon>
        <taxon>Amanitaceae</taxon>
        <taxon>Amanita</taxon>
    </lineage>
</organism>
<reference evidence="6 7" key="1">
    <citation type="submission" date="2014-04" db="EMBL/GenBank/DDBJ databases">
        <title>Evolutionary Origins and Diversification of the Mycorrhizal Mutualists.</title>
        <authorList>
            <consortium name="DOE Joint Genome Institute"/>
            <consortium name="Mycorrhizal Genomics Consortium"/>
            <person name="Kohler A."/>
            <person name="Kuo A."/>
            <person name="Nagy L.G."/>
            <person name="Floudas D."/>
            <person name="Copeland A."/>
            <person name="Barry K.W."/>
            <person name="Cichocki N."/>
            <person name="Veneault-Fourrey C."/>
            <person name="LaButti K."/>
            <person name="Lindquist E.A."/>
            <person name="Lipzen A."/>
            <person name="Lundell T."/>
            <person name="Morin E."/>
            <person name="Murat C."/>
            <person name="Riley R."/>
            <person name="Ohm R."/>
            <person name="Sun H."/>
            <person name="Tunlid A."/>
            <person name="Henrissat B."/>
            <person name="Grigoriev I.V."/>
            <person name="Hibbett D.S."/>
            <person name="Martin F."/>
        </authorList>
    </citation>
    <scope>NUCLEOTIDE SEQUENCE [LARGE SCALE GENOMIC DNA]</scope>
    <source>
        <strain evidence="6 7">Koide BX008</strain>
    </source>
</reference>
<dbReference type="PANTHER" id="PTHR45748">
    <property type="entry name" value="1-PHOSPHATIDYLINOSITOL 3-PHOSPHATE 5-KINASE-RELATED"/>
    <property type="match status" value="1"/>
</dbReference>
<keyword evidence="3" id="KW-0808">Transferase</keyword>
<dbReference type="PANTHER" id="PTHR45748:SF7">
    <property type="entry name" value="1-PHOSPHATIDYLINOSITOL 3-PHOSPHATE 5-KINASE-RELATED"/>
    <property type="match status" value="1"/>
</dbReference>
<dbReference type="GO" id="GO:0046854">
    <property type="term" value="P:phosphatidylinositol phosphate biosynthetic process"/>
    <property type="evidence" value="ECO:0007669"/>
    <property type="project" value="TreeGrafter"/>
</dbReference>
<feature type="region of interest" description="Disordered" evidence="4">
    <location>
        <begin position="624"/>
        <end position="708"/>
    </location>
</feature>
<evidence type="ECO:0000256" key="1">
    <source>
        <dbReference type="ARBA" id="ARBA00022741"/>
    </source>
</evidence>
<feature type="compositionally biased region" description="Basic and acidic residues" evidence="4">
    <location>
        <begin position="170"/>
        <end position="192"/>
    </location>
</feature>
<feature type="compositionally biased region" description="Low complexity" evidence="4">
    <location>
        <begin position="1027"/>
        <end position="1042"/>
    </location>
</feature>
<evidence type="ECO:0000256" key="2">
    <source>
        <dbReference type="ARBA" id="ARBA00022840"/>
    </source>
</evidence>
<dbReference type="EMBL" id="KN818355">
    <property type="protein sequence ID" value="KIL57862.1"/>
    <property type="molecule type" value="Genomic_DNA"/>
</dbReference>
<keyword evidence="7" id="KW-1185">Reference proteome</keyword>
<gene>
    <name evidence="6" type="ORF">M378DRAFT_27805</name>
</gene>
<dbReference type="Proteomes" id="UP000054549">
    <property type="component" value="Unassembled WGS sequence"/>
</dbReference>
<feature type="region of interest" description="Disordered" evidence="4">
    <location>
        <begin position="1021"/>
        <end position="1042"/>
    </location>
</feature>
<feature type="domain" description="PIPK" evidence="5">
    <location>
        <begin position="1418"/>
        <end position="1753"/>
    </location>
</feature>
<proteinExistence type="predicted"/>
<evidence type="ECO:0000313" key="7">
    <source>
        <dbReference type="Proteomes" id="UP000054549"/>
    </source>
</evidence>
<evidence type="ECO:0000256" key="4">
    <source>
        <dbReference type="SAM" id="MobiDB-lite"/>
    </source>
</evidence>
<protein>
    <recommendedName>
        <fullName evidence="5">PIPK domain-containing protein</fullName>
    </recommendedName>
</protein>
<feature type="compositionally biased region" description="Low complexity" evidence="4">
    <location>
        <begin position="1330"/>
        <end position="1345"/>
    </location>
</feature>
<evidence type="ECO:0000256" key="3">
    <source>
        <dbReference type="PROSITE-ProRule" id="PRU00781"/>
    </source>
</evidence>
<dbReference type="PROSITE" id="PS51455">
    <property type="entry name" value="PIPK"/>
    <property type="match status" value="1"/>
</dbReference>
<feature type="compositionally biased region" description="Low complexity" evidence="4">
    <location>
        <begin position="1277"/>
        <end position="1297"/>
    </location>
</feature>
<feature type="compositionally biased region" description="Basic and acidic residues" evidence="4">
    <location>
        <begin position="690"/>
        <end position="700"/>
    </location>
</feature>
<feature type="region of interest" description="Disordered" evidence="4">
    <location>
        <begin position="1390"/>
        <end position="1421"/>
    </location>
</feature>
<dbReference type="HOGENOM" id="CLU_000803_1_0_1"/>
<feature type="region of interest" description="Disordered" evidence="4">
    <location>
        <begin position="904"/>
        <end position="927"/>
    </location>
</feature>
<dbReference type="STRING" id="946122.A0A0C2W9H9"/>
<feature type="region of interest" description="Disordered" evidence="4">
    <location>
        <begin position="406"/>
        <end position="469"/>
    </location>
</feature>
<dbReference type="GO" id="GO:0010008">
    <property type="term" value="C:endosome membrane"/>
    <property type="evidence" value="ECO:0007669"/>
    <property type="project" value="TreeGrafter"/>
</dbReference>
<dbReference type="CDD" id="cd17300">
    <property type="entry name" value="PIPKc_PIKfyve"/>
    <property type="match status" value="1"/>
</dbReference>
<feature type="region of interest" description="Disordered" evidence="4">
    <location>
        <begin position="1264"/>
        <end position="1304"/>
    </location>
</feature>
<feature type="region of interest" description="Disordered" evidence="4">
    <location>
        <begin position="116"/>
        <end position="192"/>
    </location>
</feature>
<feature type="compositionally biased region" description="Low complexity" evidence="4">
    <location>
        <begin position="133"/>
        <end position="169"/>
    </location>
</feature>
<dbReference type="SUPFAM" id="SSF56104">
    <property type="entry name" value="SAICAR synthase-like"/>
    <property type="match status" value="1"/>
</dbReference>
<keyword evidence="2 3" id="KW-0067">ATP-binding</keyword>
<dbReference type="OrthoDB" id="158357at2759"/>
<dbReference type="InParanoid" id="A0A0C2W9H9"/>
<keyword evidence="3" id="KW-0418">Kinase</keyword>
<feature type="compositionally biased region" description="Basic and acidic residues" evidence="4">
    <location>
        <begin position="637"/>
        <end position="683"/>
    </location>
</feature>
<dbReference type="Gene3D" id="3.30.800.10">
    <property type="entry name" value="Phosphatidylinositol Phosphate Kinase II Beta"/>
    <property type="match status" value="1"/>
</dbReference>
<feature type="region of interest" description="Disordered" evidence="4">
    <location>
        <begin position="354"/>
        <end position="382"/>
    </location>
</feature>
<feature type="compositionally biased region" description="Polar residues" evidence="4">
    <location>
        <begin position="406"/>
        <end position="423"/>
    </location>
</feature>
<evidence type="ECO:0000259" key="5">
    <source>
        <dbReference type="PROSITE" id="PS51455"/>
    </source>
</evidence>
<dbReference type="Pfam" id="PF01504">
    <property type="entry name" value="PIP5K"/>
    <property type="match status" value="2"/>
</dbReference>
<evidence type="ECO:0000313" key="6">
    <source>
        <dbReference type="EMBL" id="KIL57862.1"/>
    </source>
</evidence>
<dbReference type="InterPro" id="IPR002498">
    <property type="entry name" value="PInositol-4-P-4/5-kinase_core"/>
</dbReference>
<keyword evidence="1 3" id="KW-0547">Nucleotide-binding</keyword>
<dbReference type="Gene3D" id="3.30.810.10">
    <property type="entry name" value="2-Layer Sandwich"/>
    <property type="match status" value="1"/>
</dbReference>
<name>A0A0C2W9H9_AMAMK</name>
<feature type="region of interest" description="Disordered" evidence="4">
    <location>
        <begin position="1"/>
        <end position="27"/>
    </location>
</feature>
<dbReference type="InterPro" id="IPR044769">
    <property type="entry name" value="PIKfyve_PIPKc"/>
</dbReference>
<dbReference type="GO" id="GO:0005524">
    <property type="term" value="F:ATP binding"/>
    <property type="evidence" value="ECO:0007669"/>
    <property type="project" value="UniProtKB-UniRule"/>
</dbReference>
<feature type="compositionally biased region" description="Basic and acidic residues" evidence="4">
    <location>
        <begin position="1346"/>
        <end position="1367"/>
    </location>
</feature>
<accession>A0A0C2W9H9</accession>
<dbReference type="GO" id="GO:0000285">
    <property type="term" value="F:1-phosphatidylinositol-3-phosphate 5-kinase activity"/>
    <property type="evidence" value="ECO:0007669"/>
    <property type="project" value="InterPro"/>
</dbReference>
<dbReference type="SMART" id="SM00330">
    <property type="entry name" value="PIPKc"/>
    <property type="match status" value="1"/>
</dbReference>
<feature type="compositionally biased region" description="Gly residues" evidence="4">
    <location>
        <begin position="425"/>
        <end position="437"/>
    </location>
</feature>
<feature type="region of interest" description="Disordered" evidence="4">
    <location>
        <begin position="485"/>
        <end position="516"/>
    </location>
</feature>